<accession>A0A4Y5JUV4</accession>
<evidence type="ECO:0000313" key="2">
    <source>
        <dbReference type="Proteomes" id="UP000316733"/>
    </source>
</evidence>
<protein>
    <submittedName>
        <fullName evidence="1">Uncharacterized protein</fullName>
    </submittedName>
</protein>
<dbReference type="EMBL" id="MK797984">
    <property type="protein sequence ID" value="QCG75912.1"/>
    <property type="molecule type" value="Genomic_DNA"/>
</dbReference>
<reference evidence="2" key="1">
    <citation type="journal article" date="2020" name="bioRxiv">
        <title>Integrative omics analysis of Pseudomonas aeruginosa virus PA5oct highlights the molecular complexity of jumbo phages.</title>
        <authorList>
            <person name="Lood C."/>
            <person name="Danis-Wlodarczyk K."/>
            <person name="Blasdel B.G."/>
            <person name="Jang H.B."/>
            <person name="Vandenheuvel D."/>
            <person name="Briers Y."/>
            <person name="Noben J.-P."/>
            <person name="van Noort V."/>
            <person name="Drulis-Kawa Z."/>
            <person name="Lavigne R."/>
        </authorList>
    </citation>
    <scope>NUCLEOTIDE SEQUENCE [LARGE SCALE GENOMIC DNA]</scope>
</reference>
<dbReference type="Proteomes" id="UP000316733">
    <property type="component" value="Segment"/>
</dbReference>
<name>A0A4Y5JUV4_9CAUD</name>
<evidence type="ECO:0000313" key="1">
    <source>
        <dbReference type="EMBL" id="QCG75912.1"/>
    </source>
</evidence>
<proteinExistence type="predicted"/>
<sequence>MIDWVFKLSASCYEIDGQHSESIRIYNSYCLLGTIQCYCAQLKINLYKF</sequence>
<organism evidence="1 2">
    <name type="scientific">Pseudomonas phage vB_PaeM_PA5oct</name>
    <dbReference type="NCBI Taxonomy" id="2163605"/>
    <lineage>
        <taxon>Viruses</taxon>
        <taxon>Duplodnaviria</taxon>
        <taxon>Heunggongvirae</taxon>
        <taxon>Uroviricota</taxon>
        <taxon>Caudoviricetes</taxon>
        <taxon>Arenbergviridae</taxon>
        <taxon>Wroclawvirus</taxon>
        <taxon>Wroclawvirus PA5oct</taxon>
    </lineage>
</organism>
<gene>
    <name evidence="1" type="ORF">EST35_0028</name>
</gene>
<keyword evidence="2" id="KW-1185">Reference proteome</keyword>